<comment type="catalytic activity">
    <reaction evidence="5">
        <text>a 2'-deoxyadenosine in DNA + S-adenosyl-L-methionine = an N(6)-methyl-2'-deoxyadenosine in DNA + S-adenosyl-L-homocysteine + H(+)</text>
        <dbReference type="Rhea" id="RHEA:15197"/>
        <dbReference type="Rhea" id="RHEA-COMP:12418"/>
        <dbReference type="Rhea" id="RHEA-COMP:12419"/>
        <dbReference type="ChEBI" id="CHEBI:15378"/>
        <dbReference type="ChEBI" id="CHEBI:57856"/>
        <dbReference type="ChEBI" id="CHEBI:59789"/>
        <dbReference type="ChEBI" id="CHEBI:90615"/>
        <dbReference type="ChEBI" id="CHEBI:90616"/>
        <dbReference type="EC" id="2.1.1.72"/>
    </reaction>
</comment>
<accession>A0ABP9AYM0</accession>
<dbReference type="NCBIfam" id="NF033452">
    <property type="entry name" value="BREX_1_MTaseX"/>
    <property type="match status" value="1"/>
</dbReference>
<evidence type="ECO:0000256" key="2">
    <source>
        <dbReference type="ARBA" id="ARBA00022603"/>
    </source>
</evidence>
<keyword evidence="3" id="KW-0808">Transferase</keyword>
<protein>
    <recommendedName>
        <fullName evidence="1">site-specific DNA-methyltransferase (adenine-specific)</fullName>
        <ecNumber evidence="1">2.1.1.72</ecNumber>
    </recommendedName>
</protein>
<dbReference type="InterPro" id="IPR011639">
    <property type="entry name" value="MethylTrfase_TaqI-like_dom"/>
</dbReference>
<dbReference type="PANTHER" id="PTHR33841">
    <property type="entry name" value="DNA METHYLTRANSFERASE YEEA-RELATED"/>
    <property type="match status" value="1"/>
</dbReference>
<dbReference type="Proteomes" id="UP001500187">
    <property type="component" value="Unassembled WGS sequence"/>
</dbReference>
<gene>
    <name evidence="7" type="primary">pglX</name>
    <name evidence="7" type="ORF">GCM10023352_01790</name>
</gene>
<evidence type="ECO:0000313" key="7">
    <source>
        <dbReference type="EMBL" id="GAA4787795.1"/>
    </source>
</evidence>
<keyword evidence="8" id="KW-1185">Reference proteome</keyword>
<reference evidence="8" key="1">
    <citation type="journal article" date="2019" name="Int. J. Syst. Evol. Microbiol.">
        <title>The Global Catalogue of Microorganisms (GCM) 10K type strain sequencing project: providing services to taxonomists for standard genome sequencing and annotation.</title>
        <authorList>
            <consortium name="The Broad Institute Genomics Platform"/>
            <consortium name="The Broad Institute Genome Sequencing Center for Infectious Disease"/>
            <person name="Wu L."/>
            <person name="Ma J."/>
        </authorList>
    </citation>
    <scope>NUCLEOTIDE SEQUENCE [LARGE SCALE GENOMIC DNA]</scope>
    <source>
        <strain evidence="8">JCM 18541</strain>
    </source>
</reference>
<dbReference type="PROSITE" id="PS00092">
    <property type="entry name" value="N6_MTASE"/>
    <property type="match status" value="1"/>
</dbReference>
<organism evidence="7 8">
    <name type="scientific">Rothia endophytica</name>
    <dbReference type="NCBI Taxonomy" id="1324766"/>
    <lineage>
        <taxon>Bacteria</taxon>
        <taxon>Bacillati</taxon>
        <taxon>Actinomycetota</taxon>
        <taxon>Actinomycetes</taxon>
        <taxon>Micrococcales</taxon>
        <taxon>Micrococcaceae</taxon>
        <taxon>Rothia</taxon>
    </lineage>
</organism>
<dbReference type="Pfam" id="PF07669">
    <property type="entry name" value="Eco57I"/>
    <property type="match status" value="1"/>
</dbReference>
<evidence type="ECO:0000256" key="3">
    <source>
        <dbReference type="ARBA" id="ARBA00022679"/>
    </source>
</evidence>
<proteinExistence type="predicted"/>
<evidence type="ECO:0000256" key="4">
    <source>
        <dbReference type="ARBA" id="ARBA00022691"/>
    </source>
</evidence>
<keyword evidence="2" id="KW-0489">Methyltransferase</keyword>
<name>A0ABP9AYM0_9MICC</name>
<keyword evidence="4" id="KW-0949">S-adenosyl-L-methionine</keyword>
<evidence type="ECO:0000256" key="1">
    <source>
        <dbReference type="ARBA" id="ARBA00011900"/>
    </source>
</evidence>
<dbReference type="Gene3D" id="3.40.50.150">
    <property type="entry name" value="Vaccinia Virus protein VP39"/>
    <property type="match status" value="1"/>
</dbReference>
<feature type="domain" description="Type II methyltransferase M.TaqI-like" evidence="6">
    <location>
        <begin position="338"/>
        <end position="577"/>
    </location>
</feature>
<evidence type="ECO:0000256" key="5">
    <source>
        <dbReference type="ARBA" id="ARBA00047942"/>
    </source>
</evidence>
<dbReference type="InterPro" id="IPR047939">
    <property type="entry name" value="BREX_1_PglX"/>
</dbReference>
<dbReference type="EC" id="2.1.1.72" evidence="1"/>
<dbReference type="InterPro" id="IPR029063">
    <property type="entry name" value="SAM-dependent_MTases_sf"/>
</dbReference>
<dbReference type="SUPFAM" id="SSF53335">
    <property type="entry name" value="S-adenosyl-L-methionine-dependent methyltransferases"/>
    <property type="match status" value="1"/>
</dbReference>
<dbReference type="PRINTS" id="PR00507">
    <property type="entry name" value="N12N6MTFRASE"/>
</dbReference>
<dbReference type="InterPro" id="IPR002052">
    <property type="entry name" value="DNA_methylase_N6_adenine_CS"/>
</dbReference>
<dbReference type="PANTHER" id="PTHR33841:SF1">
    <property type="entry name" value="DNA METHYLTRANSFERASE A"/>
    <property type="match status" value="1"/>
</dbReference>
<sequence length="1202" mass="134815">MILLDTSALKEFAAETRRELTQGVSARLDTVLLPGSAARLDFPVLVGKLERAIEETSREAVVDRVTYLWFNRFVALRFMDACGYTPVGVVSPAEGVDPMQAPPQIVSDAFAGVIDTDIVGAKVAQQVNDVVSGVRRSQDQYSEVFALLLDAYAQHFKSWVPAMFPDADDISNLLLPANLLSVDSVVRKVAQSMTPEMCQDVEVIGWLYQFYIAERKDEVFEGFKKGVKAGAEQIPAATQLFTPDWIVRYLVQNTVGRTWLLNRPGSALRQQMEYFVEPVGGLESVEDFVRITSPEELTVLDPAVGSGHMLTYAFDLLYEMYLEDGYAEADIPGLILGKNLVGLELDERAGALAAFALTMKARGRYRRFFRRAVQPSICVLKPVTFSGEELRELARGFDFTRDYAGDGSAQPVVIDEARFGQFWNTFEHADVFGSLIRPDAEVLELMEDHWSQHVLARELPEGALDVQVDQSLKSRTETALRQARLLSQKYTTVVANPPYMGKKNMGEQLKSFIVDNFPGGKDDLFSAFIYRNLAFSISKAACGFMTPFVWMFISSYERVRREILKSNNILSLVQLEYSGFAEATVPICTFVLQKDLSGYEGVYINLKKYVGPKNQPVHTRRIISDIRENGVSNTADSFSKIPESFKEVPGSPIIFELTDEMLKAFTRGEKLKNLAEPRVGLQTGNNSDFVRLWYEVSADNFGAGYASRDDAQNSGLKWFPYNKGGKFRKWYGNQDQVVNWENDGAEIRIFGANDGKKTRSRVQNSNYYFQPSISWSKVGSGESSFRYFPAGFLFDVAGTSIFIDSSKEKALLSVLNSSTIRHLLSSISPTMNLEVGTLAQTPFVNSVETQEITEELTEIHKADWDSSENSWDFTHNAICQLAASSGNGVLAELVEANFAESLITVETVQELEKENNFKVANAYGITHGIEHDVPADRVTLLKNPYARYGTNLSVDELRNKYDHDTIKDLISYFVGVLFGRYSLDAPGLILANQGETLADYLTKIGTDAPTFIPDEDNVIPVLADDRFEDDIVAKFKAFLKKAFGEENLEANLAFVESALGKNIRKYFTDEFFKDHLKRYSKRPIYWMFSSTGNGKGSFKALVYMHRYTPATVSTVLNDYLRPYMDKLTANREHLQYTITHGEGAEVTKAQKEDDKLGRVLKELTDYQDNVLYPLALQNKHIDLDDGVAHNYPLLGKALISFK</sequence>
<dbReference type="InterPro" id="IPR050953">
    <property type="entry name" value="N4_N6_ade-DNA_methylase"/>
</dbReference>
<dbReference type="EMBL" id="BAABKP010000001">
    <property type="protein sequence ID" value="GAA4787795.1"/>
    <property type="molecule type" value="Genomic_DNA"/>
</dbReference>
<comment type="caution">
    <text evidence="7">The sequence shown here is derived from an EMBL/GenBank/DDBJ whole genome shotgun (WGS) entry which is preliminary data.</text>
</comment>
<evidence type="ECO:0000259" key="6">
    <source>
        <dbReference type="Pfam" id="PF07669"/>
    </source>
</evidence>
<evidence type="ECO:0000313" key="8">
    <source>
        <dbReference type="Proteomes" id="UP001500187"/>
    </source>
</evidence>